<dbReference type="PANTHER" id="PTHR32196:SF63">
    <property type="entry name" value="INNER MEMBRANE ABC TRANSPORTER PERMEASE PROTEIN YJFF"/>
    <property type="match status" value="1"/>
</dbReference>
<protein>
    <submittedName>
        <fullName evidence="7">Galactofuranose ABC transporter, permease protein YjfF</fullName>
    </submittedName>
</protein>
<proteinExistence type="predicted"/>
<keyword evidence="4 6" id="KW-1133">Transmembrane helix</keyword>
<evidence type="ECO:0000256" key="6">
    <source>
        <dbReference type="SAM" id="Phobius"/>
    </source>
</evidence>
<evidence type="ECO:0000256" key="3">
    <source>
        <dbReference type="ARBA" id="ARBA00022692"/>
    </source>
</evidence>
<evidence type="ECO:0000313" key="7">
    <source>
        <dbReference type="EMBL" id="MFB9760748.1"/>
    </source>
</evidence>
<reference evidence="7 8" key="1">
    <citation type="submission" date="2024-09" db="EMBL/GenBank/DDBJ databases">
        <authorList>
            <person name="Sun Q."/>
            <person name="Mori K."/>
        </authorList>
    </citation>
    <scope>NUCLEOTIDE SEQUENCE [LARGE SCALE GENOMIC DNA]</scope>
    <source>
        <strain evidence="7 8">JCM 11201</strain>
    </source>
</reference>
<organism evidence="7 8">
    <name type="scientific">Ectobacillus funiculus</name>
    <dbReference type="NCBI Taxonomy" id="137993"/>
    <lineage>
        <taxon>Bacteria</taxon>
        <taxon>Bacillati</taxon>
        <taxon>Bacillota</taxon>
        <taxon>Bacilli</taxon>
        <taxon>Bacillales</taxon>
        <taxon>Bacillaceae</taxon>
        <taxon>Ectobacillus</taxon>
    </lineage>
</organism>
<accession>A0ABV5WKK1</accession>
<evidence type="ECO:0000313" key="8">
    <source>
        <dbReference type="Proteomes" id="UP001589609"/>
    </source>
</evidence>
<feature type="transmembrane region" description="Helical" evidence="6">
    <location>
        <begin position="296"/>
        <end position="317"/>
    </location>
</feature>
<keyword evidence="2" id="KW-1003">Cell membrane</keyword>
<keyword evidence="8" id="KW-1185">Reference proteome</keyword>
<dbReference type="EMBL" id="JBHMAF010000167">
    <property type="protein sequence ID" value="MFB9760748.1"/>
    <property type="molecule type" value="Genomic_DNA"/>
</dbReference>
<evidence type="ECO:0000256" key="4">
    <source>
        <dbReference type="ARBA" id="ARBA00022989"/>
    </source>
</evidence>
<evidence type="ECO:0000256" key="2">
    <source>
        <dbReference type="ARBA" id="ARBA00022475"/>
    </source>
</evidence>
<gene>
    <name evidence="7" type="primary">yjfF</name>
    <name evidence="7" type="ORF">ACFFMS_20920</name>
</gene>
<dbReference type="RefSeq" id="WP_379951031.1">
    <property type="nucleotide sequence ID" value="NZ_JBHMAF010000167.1"/>
</dbReference>
<dbReference type="PANTHER" id="PTHR32196">
    <property type="entry name" value="ABC TRANSPORTER PERMEASE PROTEIN YPHD-RELATED-RELATED"/>
    <property type="match status" value="1"/>
</dbReference>
<comment type="caution">
    <text evidence="7">The sequence shown here is derived from an EMBL/GenBank/DDBJ whole genome shotgun (WGS) entry which is preliminary data.</text>
</comment>
<name>A0ABV5WKK1_9BACI</name>
<evidence type="ECO:0000256" key="5">
    <source>
        <dbReference type="ARBA" id="ARBA00023136"/>
    </source>
</evidence>
<feature type="transmembrane region" description="Helical" evidence="6">
    <location>
        <begin position="216"/>
        <end position="238"/>
    </location>
</feature>
<feature type="transmembrane region" description="Helical" evidence="6">
    <location>
        <begin position="12"/>
        <end position="32"/>
    </location>
</feature>
<evidence type="ECO:0000256" key="1">
    <source>
        <dbReference type="ARBA" id="ARBA00004651"/>
    </source>
</evidence>
<dbReference type="Proteomes" id="UP001589609">
    <property type="component" value="Unassembled WGS sequence"/>
</dbReference>
<sequence>MRNMLRVNQLNITLVSTIILFLTLFSVGSFRYSGFFSGQVFLNLFIDNAFLIIIATGLVFVILSGGIDLSVGSVVALTTMVAAGMLQKGANPIVVMVVVLLMGIVFGFAQGYIIQRFQLHPWIVTLAGLFLARGLCYFISIESITITDSVFTNLSHYKIMLGDKYFISISVVIAIVFVLAAMYVAKYTEFGRTVYAIGGNEQSAMLMGLPVVRTKILIYAISGFSSALGGLVFTFYMLSGYGLHALGLEMDAIAACVIGGILLTGGYGYVIGPMFGVLSMGVIQTIIMFEGTLSSWWTRIVIGVLLFIFIVLQRIIVIQGERNKTIIKRKERKVLVSQN</sequence>
<keyword evidence="3 6" id="KW-0812">Transmembrane</keyword>
<feature type="transmembrane region" description="Helical" evidence="6">
    <location>
        <begin position="165"/>
        <end position="185"/>
    </location>
</feature>
<feature type="transmembrane region" description="Helical" evidence="6">
    <location>
        <begin position="119"/>
        <end position="144"/>
    </location>
</feature>
<dbReference type="NCBIfam" id="NF008630">
    <property type="entry name" value="PRK11618.1"/>
    <property type="match status" value="1"/>
</dbReference>
<comment type="subcellular location">
    <subcellularLocation>
        <location evidence="1">Cell membrane</location>
        <topology evidence="1">Multi-pass membrane protein</topology>
    </subcellularLocation>
</comment>
<dbReference type="Pfam" id="PF02653">
    <property type="entry name" value="BPD_transp_2"/>
    <property type="match status" value="1"/>
</dbReference>
<dbReference type="InterPro" id="IPR001851">
    <property type="entry name" value="ABC_transp_permease"/>
</dbReference>
<feature type="transmembrane region" description="Helical" evidence="6">
    <location>
        <begin position="93"/>
        <end position="113"/>
    </location>
</feature>
<dbReference type="CDD" id="cd06579">
    <property type="entry name" value="TM_PBP1_transp_AraH_like"/>
    <property type="match status" value="1"/>
</dbReference>
<feature type="transmembrane region" description="Helical" evidence="6">
    <location>
        <begin position="250"/>
        <end position="276"/>
    </location>
</feature>
<keyword evidence="5 6" id="KW-0472">Membrane</keyword>
<feature type="transmembrane region" description="Helical" evidence="6">
    <location>
        <begin position="44"/>
        <end position="63"/>
    </location>
</feature>